<feature type="transmembrane region" description="Helical" evidence="6">
    <location>
        <begin position="29"/>
        <end position="48"/>
    </location>
</feature>
<reference evidence="11" key="1">
    <citation type="submission" date="2016-11" db="EMBL/GenBank/DDBJ databases">
        <authorList>
            <person name="Varghese N."/>
            <person name="Submissions S."/>
        </authorList>
    </citation>
    <scope>NUCLEOTIDE SEQUENCE [LARGE SCALE GENOMIC DNA]</scope>
    <source>
        <strain evidence="11">GAS401</strain>
    </source>
</reference>
<feature type="coiled-coil region" evidence="4">
    <location>
        <begin position="126"/>
        <end position="155"/>
    </location>
</feature>
<dbReference type="PANTHER" id="PTHR30469">
    <property type="entry name" value="MULTIDRUG RESISTANCE PROTEIN MDTA"/>
    <property type="match status" value="1"/>
</dbReference>
<evidence type="ECO:0000256" key="1">
    <source>
        <dbReference type="ARBA" id="ARBA00004196"/>
    </source>
</evidence>
<dbReference type="Pfam" id="PF25954">
    <property type="entry name" value="Beta-barrel_RND_2"/>
    <property type="match status" value="1"/>
</dbReference>
<dbReference type="InterPro" id="IPR006143">
    <property type="entry name" value="RND_pump_MFP"/>
</dbReference>
<evidence type="ECO:0000256" key="5">
    <source>
        <dbReference type="SAM" id="MobiDB-lite"/>
    </source>
</evidence>
<feature type="domain" description="Multidrug resistance protein MdtA-like barrel-sandwich hybrid" evidence="7">
    <location>
        <begin position="95"/>
        <end position="243"/>
    </location>
</feature>
<dbReference type="Gene3D" id="2.40.30.170">
    <property type="match status" value="1"/>
</dbReference>
<dbReference type="Pfam" id="PF25917">
    <property type="entry name" value="BSH_RND"/>
    <property type="match status" value="1"/>
</dbReference>
<comment type="similarity">
    <text evidence="2">Belongs to the membrane fusion protein (MFP) (TC 8.A.1) family.</text>
</comment>
<keyword evidence="6" id="KW-1133">Transmembrane helix</keyword>
<dbReference type="Gene3D" id="2.40.420.20">
    <property type="match status" value="1"/>
</dbReference>
<evidence type="ECO:0000256" key="6">
    <source>
        <dbReference type="SAM" id="Phobius"/>
    </source>
</evidence>
<evidence type="ECO:0000259" key="9">
    <source>
        <dbReference type="Pfam" id="PF25967"/>
    </source>
</evidence>
<feature type="domain" description="CusB-like beta-barrel" evidence="8">
    <location>
        <begin position="261"/>
        <end position="331"/>
    </location>
</feature>
<dbReference type="GO" id="GO:0015562">
    <property type="term" value="F:efflux transmembrane transporter activity"/>
    <property type="evidence" value="ECO:0007669"/>
    <property type="project" value="TreeGrafter"/>
</dbReference>
<dbReference type="Gene3D" id="2.40.50.100">
    <property type="match status" value="1"/>
</dbReference>
<evidence type="ECO:0000259" key="8">
    <source>
        <dbReference type="Pfam" id="PF25954"/>
    </source>
</evidence>
<feature type="compositionally biased region" description="Polar residues" evidence="5">
    <location>
        <begin position="392"/>
        <end position="403"/>
    </location>
</feature>
<feature type="region of interest" description="Disordered" evidence="5">
    <location>
        <begin position="392"/>
        <end position="422"/>
    </location>
</feature>
<protein>
    <submittedName>
        <fullName evidence="10">RND family efflux transporter, MFP subunit</fullName>
    </submittedName>
</protein>
<dbReference type="Gene3D" id="1.10.287.470">
    <property type="entry name" value="Helix hairpin bin"/>
    <property type="match status" value="1"/>
</dbReference>
<keyword evidence="6" id="KW-0472">Membrane</keyword>
<proteinExistence type="inferred from homology"/>
<dbReference type="SUPFAM" id="SSF111369">
    <property type="entry name" value="HlyD-like secretion proteins"/>
    <property type="match status" value="1"/>
</dbReference>
<keyword evidence="4" id="KW-0175">Coiled coil</keyword>
<feature type="domain" description="Multidrug resistance protein MdtA-like C-terminal permuted SH3" evidence="9">
    <location>
        <begin position="339"/>
        <end position="392"/>
    </location>
</feature>
<accession>A0A1M7TK45</accession>
<keyword evidence="3" id="KW-0813">Transport</keyword>
<dbReference type="Proteomes" id="UP000184096">
    <property type="component" value="Chromosome I"/>
</dbReference>
<dbReference type="InterPro" id="IPR058627">
    <property type="entry name" value="MdtA-like_C"/>
</dbReference>
<evidence type="ECO:0000256" key="3">
    <source>
        <dbReference type="ARBA" id="ARBA00022448"/>
    </source>
</evidence>
<dbReference type="RefSeq" id="WP_083587520.1">
    <property type="nucleotide sequence ID" value="NZ_LT670849.1"/>
</dbReference>
<evidence type="ECO:0000256" key="2">
    <source>
        <dbReference type="ARBA" id="ARBA00009477"/>
    </source>
</evidence>
<dbReference type="InterPro" id="IPR058792">
    <property type="entry name" value="Beta-barrel_RND_2"/>
</dbReference>
<feature type="compositionally biased region" description="Basic and acidic residues" evidence="5">
    <location>
        <begin position="1"/>
        <end position="17"/>
    </location>
</feature>
<name>A0A1M7TK45_9BRAD</name>
<dbReference type="OrthoDB" id="9806939at2"/>
<keyword evidence="6" id="KW-0812">Transmembrane</keyword>
<organism evidence="10 11">
    <name type="scientific">Bradyrhizobium erythrophlei</name>
    <dbReference type="NCBI Taxonomy" id="1437360"/>
    <lineage>
        <taxon>Bacteria</taxon>
        <taxon>Pseudomonadati</taxon>
        <taxon>Pseudomonadota</taxon>
        <taxon>Alphaproteobacteria</taxon>
        <taxon>Hyphomicrobiales</taxon>
        <taxon>Nitrobacteraceae</taxon>
        <taxon>Bradyrhizobium</taxon>
    </lineage>
</organism>
<dbReference type="GO" id="GO:1990281">
    <property type="term" value="C:efflux pump complex"/>
    <property type="evidence" value="ECO:0007669"/>
    <property type="project" value="TreeGrafter"/>
</dbReference>
<feature type="region of interest" description="Disordered" evidence="5">
    <location>
        <begin position="1"/>
        <end position="23"/>
    </location>
</feature>
<dbReference type="Pfam" id="PF25967">
    <property type="entry name" value="RND-MFP_C"/>
    <property type="match status" value="1"/>
</dbReference>
<comment type="subcellular location">
    <subcellularLocation>
        <location evidence="1">Cell envelope</location>
    </subcellularLocation>
</comment>
<keyword evidence="11" id="KW-1185">Reference proteome</keyword>
<evidence type="ECO:0000259" key="7">
    <source>
        <dbReference type="Pfam" id="PF25917"/>
    </source>
</evidence>
<evidence type="ECO:0000313" key="11">
    <source>
        <dbReference type="Proteomes" id="UP000184096"/>
    </source>
</evidence>
<dbReference type="EMBL" id="LT670849">
    <property type="protein sequence ID" value="SHN71091.1"/>
    <property type="molecule type" value="Genomic_DNA"/>
</dbReference>
<dbReference type="NCBIfam" id="TIGR01730">
    <property type="entry name" value="RND_mfp"/>
    <property type="match status" value="1"/>
</dbReference>
<gene>
    <name evidence="10" type="ORF">SAMN05444170_1927</name>
</gene>
<evidence type="ECO:0000256" key="4">
    <source>
        <dbReference type="SAM" id="Coils"/>
    </source>
</evidence>
<dbReference type="InterPro" id="IPR058625">
    <property type="entry name" value="MdtA-like_BSH"/>
</dbReference>
<dbReference type="AlphaFoldDB" id="A0A1M7TK45"/>
<sequence>MLDAHPHHAPPEQDTRPNKIAPPPGKSRWIAIVAVLVAMGIAVSGILWRRQQESEVAKWTADLAVPIVATVSPKQGVTGQQINLPGDIEAWFEAPIYARVSGYLKAWHFDFGAHVEKGNLLAEIDAPDLDAQLAAAKAKLNSAEAQVKVREAERNFAETTYARWRDSPRGVVSQQETEAKKAEFGSADARYKASIAEANVNQSEVDRLTALEAFKRIIAPFDGVVTQRNTDIGALINAGSSTSNGPQLFRVADVHEMRVFVQVPQEISSNMKAGLTAEMILPQYPDKTFNAVVSTTSEAINKTARTLLVELHAKNADNLLQPGTFAQVRFNLADTPGVLRIPTSALIFRENGPQLAILLPGDKVDLRSIKLGRNLGTEFEVLAGLSASDTVINSPPDSLSQGEQVRVSKDAPPPPAHEAEVR</sequence>
<evidence type="ECO:0000313" key="10">
    <source>
        <dbReference type="EMBL" id="SHN71091.1"/>
    </source>
</evidence>
<dbReference type="PANTHER" id="PTHR30469:SF37">
    <property type="entry name" value="RAGD PROTEIN"/>
    <property type="match status" value="1"/>
</dbReference>